<comment type="caution">
    <text evidence="8">The sequence shown here is derived from an EMBL/GenBank/DDBJ whole genome shotgun (WGS) entry which is preliminary data.</text>
</comment>
<accession>A0A3A4PBK9</accession>
<evidence type="ECO:0000256" key="4">
    <source>
        <dbReference type="ARBA" id="ARBA00022692"/>
    </source>
</evidence>
<dbReference type="NCBIfam" id="NF004909">
    <property type="entry name" value="PRK06265.2-5"/>
    <property type="match status" value="1"/>
</dbReference>
<evidence type="ECO:0000313" key="9">
    <source>
        <dbReference type="Proteomes" id="UP000265882"/>
    </source>
</evidence>
<name>A0A3A4PBK9_ABYX5</name>
<evidence type="ECO:0000256" key="1">
    <source>
        <dbReference type="ARBA" id="ARBA00004651"/>
    </source>
</evidence>
<keyword evidence="6 7" id="KW-0472">Membrane</keyword>
<keyword evidence="3" id="KW-1003">Cell membrane</keyword>
<keyword evidence="2" id="KW-0813">Transport</keyword>
<feature type="transmembrane region" description="Helical" evidence="7">
    <location>
        <begin position="63"/>
        <end position="91"/>
    </location>
</feature>
<protein>
    <submittedName>
        <fullName evidence="8">Cobalt transporter CbiM</fullName>
    </submittedName>
</protein>
<feature type="transmembrane region" description="Helical" evidence="7">
    <location>
        <begin position="166"/>
        <end position="189"/>
    </location>
</feature>
<evidence type="ECO:0000256" key="6">
    <source>
        <dbReference type="ARBA" id="ARBA00023136"/>
    </source>
</evidence>
<feature type="transmembrane region" description="Helical" evidence="7">
    <location>
        <begin position="97"/>
        <end position="118"/>
    </location>
</feature>
<proteinExistence type="predicted"/>
<evidence type="ECO:0000313" key="8">
    <source>
        <dbReference type="EMBL" id="RJP25341.1"/>
    </source>
</evidence>
<dbReference type="Gene3D" id="1.10.1760.20">
    <property type="match status" value="1"/>
</dbReference>
<sequence length="208" mass="21649">MHISEGVLTAPVLITGTGLTAAGVACGLRKMDYDRIPQVAITASAFFVASLIHVPVGPASMHLVLNGLTGILLGWAAFPAVLSALFLQAIVFQFGGLTTLGVNTFNLALPAVVCYLLFGRLVRGKRAAVSAAASFLAGAAAIALSGILVAFTLLLSGNSFLVAARIIVLAHVPIMIIEGILTMLVVGFLKKVKIEVLEAPHERTHTRV</sequence>
<evidence type="ECO:0000256" key="3">
    <source>
        <dbReference type="ARBA" id="ARBA00022475"/>
    </source>
</evidence>
<dbReference type="Pfam" id="PF01891">
    <property type="entry name" value="CbiM"/>
    <property type="match status" value="1"/>
</dbReference>
<dbReference type="GO" id="GO:0000041">
    <property type="term" value="P:transition metal ion transport"/>
    <property type="evidence" value="ECO:0007669"/>
    <property type="project" value="InterPro"/>
</dbReference>
<dbReference type="GO" id="GO:0005886">
    <property type="term" value="C:plasma membrane"/>
    <property type="evidence" value="ECO:0007669"/>
    <property type="project" value="UniProtKB-SubCell"/>
</dbReference>
<dbReference type="AlphaFoldDB" id="A0A3A4PBK9"/>
<dbReference type="EMBL" id="QZKU01000024">
    <property type="protein sequence ID" value="RJP25341.1"/>
    <property type="molecule type" value="Genomic_DNA"/>
</dbReference>
<evidence type="ECO:0000256" key="5">
    <source>
        <dbReference type="ARBA" id="ARBA00022989"/>
    </source>
</evidence>
<feature type="transmembrane region" description="Helical" evidence="7">
    <location>
        <begin position="38"/>
        <end position="56"/>
    </location>
</feature>
<organism evidence="8 9">
    <name type="scientific">Abyssobacteria bacterium (strain SURF_5)</name>
    <dbReference type="NCBI Taxonomy" id="2093360"/>
    <lineage>
        <taxon>Bacteria</taxon>
        <taxon>Pseudomonadati</taxon>
        <taxon>Candidatus Hydrogenedentota</taxon>
        <taxon>Candidatus Abyssobacteria</taxon>
    </lineage>
</organism>
<comment type="subcellular location">
    <subcellularLocation>
        <location evidence="1">Cell membrane</location>
        <topology evidence="1">Multi-pass membrane protein</topology>
    </subcellularLocation>
</comment>
<dbReference type="InterPro" id="IPR002751">
    <property type="entry name" value="CbiM/NikMN"/>
</dbReference>
<evidence type="ECO:0000256" key="2">
    <source>
        <dbReference type="ARBA" id="ARBA00022448"/>
    </source>
</evidence>
<gene>
    <name evidence="8" type="primary">cbiM</name>
    <name evidence="8" type="ORF">C4520_02590</name>
</gene>
<dbReference type="NCBIfam" id="NF004905">
    <property type="entry name" value="PRK06265.1-5"/>
    <property type="match status" value="1"/>
</dbReference>
<dbReference type="PANTHER" id="PTHR34229">
    <property type="entry name" value="METAL TRANSPORT PROTEIN HI_1621-RELATED"/>
    <property type="match status" value="1"/>
</dbReference>
<dbReference type="Proteomes" id="UP000265882">
    <property type="component" value="Unassembled WGS sequence"/>
</dbReference>
<dbReference type="PANTHER" id="PTHR34229:SF1">
    <property type="entry name" value="METAL TRANSPORT PROTEIN HI_1621-RELATED"/>
    <property type="match status" value="1"/>
</dbReference>
<keyword evidence="4 7" id="KW-0812">Transmembrane</keyword>
<reference evidence="8 9" key="1">
    <citation type="journal article" date="2017" name="ISME J.">
        <title>Energy and carbon metabolisms in a deep terrestrial subsurface fluid microbial community.</title>
        <authorList>
            <person name="Momper L."/>
            <person name="Jungbluth S.P."/>
            <person name="Lee M.D."/>
            <person name="Amend J.P."/>
        </authorList>
    </citation>
    <scope>NUCLEOTIDE SEQUENCE [LARGE SCALE GENOMIC DNA]</scope>
    <source>
        <strain evidence="8">SURF_5</strain>
    </source>
</reference>
<keyword evidence="5 7" id="KW-1133">Transmembrane helix</keyword>
<evidence type="ECO:0000256" key="7">
    <source>
        <dbReference type="SAM" id="Phobius"/>
    </source>
</evidence>
<feature type="transmembrane region" description="Helical" evidence="7">
    <location>
        <begin position="130"/>
        <end position="154"/>
    </location>
</feature>
<dbReference type="NCBIfam" id="NF004904">
    <property type="entry name" value="PRK06265.1-4"/>
    <property type="match status" value="1"/>
</dbReference>
<dbReference type="NCBIfam" id="NF004903">
    <property type="entry name" value="PRK06265.1-3"/>
    <property type="match status" value="1"/>
</dbReference>